<comment type="caution">
    <text evidence="3">The sequence shown here is derived from an EMBL/GenBank/DDBJ whole genome shotgun (WGS) entry which is preliminary data.</text>
</comment>
<feature type="transmembrane region" description="Helical" evidence="2">
    <location>
        <begin position="62"/>
        <end position="80"/>
    </location>
</feature>
<keyword evidence="2" id="KW-1133">Transmembrane helix</keyword>
<name>A0ABD1HYF3_SALDI</name>
<organism evidence="3 4">
    <name type="scientific">Salvia divinorum</name>
    <name type="common">Maria pastora</name>
    <name type="synonym">Diviner's sage</name>
    <dbReference type="NCBI Taxonomy" id="28513"/>
    <lineage>
        <taxon>Eukaryota</taxon>
        <taxon>Viridiplantae</taxon>
        <taxon>Streptophyta</taxon>
        <taxon>Embryophyta</taxon>
        <taxon>Tracheophyta</taxon>
        <taxon>Spermatophyta</taxon>
        <taxon>Magnoliopsida</taxon>
        <taxon>eudicotyledons</taxon>
        <taxon>Gunneridae</taxon>
        <taxon>Pentapetalae</taxon>
        <taxon>asterids</taxon>
        <taxon>lamiids</taxon>
        <taxon>Lamiales</taxon>
        <taxon>Lamiaceae</taxon>
        <taxon>Nepetoideae</taxon>
        <taxon>Mentheae</taxon>
        <taxon>Salviinae</taxon>
        <taxon>Salvia</taxon>
        <taxon>Salvia subgen. Calosphace</taxon>
    </lineage>
</organism>
<proteinExistence type="predicted"/>
<keyword evidence="2" id="KW-0812">Transmembrane</keyword>
<reference evidence="3 4" key="1">
    <citation type="submission" date="2024-06" db="EMBL/GenBank/DDBJ databases">
        <title>A chromosome level genome sequence of Diviner's sage (Salvia divinorum).</title>
        <authorList>
            <person name="Ford S.A."/>
            <person name="Ro D.-K."/>
            <person name="Ness R.W."/>
            <person name="Phillips M.A."/>
        </authorList>
    </citation>
    <scope>NUCLEOTIDE SEQUENCE [LARGE SCALE GENOMIC DNA]</scope>
    <source>
        <strain evidence="3">SAF-2024a</strain>
        <tissue evidence="3">Leaf</tissue>
    </source>
</reference>
<keyword evidence="2" id="KW-0472">Membrane</keyword>
<dbReference type="Gene3D" id="3.30.420.10">
    <property type="entry name" value="Ribonuclease H-like superfamily/Ribonuclease H"/>
    <property type="match status" value="1"/>
</dbReference>
<dbReference type="AlphaFoldDB" id="A0ABD1HYF3"/>
<feature type="region of interest" description="Disordered" evidence="1">
    <location>
        <begin position="257"/>
        <end position="348"/>
    </location>
</feature>
<evidence type="ECO:0000313" key="4">
    <source>
        <dbReference type="Proteomes" id="UP001567538"/>
    </source>
</evidence>
<keyword evidence="4" id="KW-1185">Reference proteome</keyword>
<sequence>MAAGVVYLRTNRFEVKLQGITFKKKIFESLCKIDFLFPDGKTWDQPPVVGLDVMCHPRDPSIILLLLSFGVGCVILRFGAGESLPAPIHRFLADKRIRFVGFGIPEKTELFPFNELGLSKRQMDIGYIASRVYKDPKYKRYELGDLARKVVGIKRMIGLTESASFERHAQIKCAICQLFVTSLIAMGMLRKKRVESPSKKPSFVKNLNSLQLLAEGWFKLPSSKRIQPDVVEDDADAEIRARMEDLLDTKHREDPFSDYFADVNDGDDDSPTYSSGGDNEKGGNSGDDESSSGGGTKKPIKGILKCPSTTLNRSESCRSPVGTLSPSPPSQKLKRANSKGCNVRFKFQ</sequence>
<evidence type="ECO:0000256" key="2">
    <source>
        <dbReference type="SAM" id="Phobius"/>
    </source>
</evidence>
<gene>
    <name evidence="3" type="ORF">AAHA92_10516</name>
</gene>
<protein>
    <submittedName>
        <fullName evidence="3">Uncharacterized protein</fullName>
    </submittedName>
</protein>
<dbReference type="InterPro" id="IPR012337">
    <property type="entry name" value="RNaseH-like_sf"/>
</dbReference>
<dbReference type="InterPro" id="IPR036397">
    <property type="entry name" value="RNaseH_sf"/>
</dbReference>
<dbReference type="SUPFAM" id="SSF53098">
    <property type="entry name" value="Ribonuclease H-like"/>
    <property type="match status" value="1"/>
</dbReference>
<accession>A0ABD1HYF3</accession>
<dbReference type="EMBL" id="JBEAFC010000004">
    <property type="protein sequence ID" value="KAL1560288.1"/>
    <property type="molecule type" value="Genomic_DNA"/>
</dbReference>
<evidence type="ECO:0000313" key="3">
    <source>
        <dbReference type="EMBL" id="KAL1560288.1"/>
    </source>
</evidence>
<evidence type="ECO:0000256" key="1">
    <source>
        <dbReference type="SAM" id="MobiDB-lite"/>
    </source>
</evidence>
<dbReference type="Proteomes" id="UP001567538">
    <property type="component" value="Unassembled WGS sequence"/>
</dbReference>